<dbReference type="Proteomes" id="UP000190037">
    <property type="component" value="Unassembled WGS sequence"/>
</dbReference>
<evidence type="ECO:0000313" key="7">
    <source>
        <dbReference type="Proteomes" id="UP000190037"/>
    </source>
</evidence>
<evidence type="ECO:0000256" key="4">
    <source>
        <dbReference type="RuleBase" id="RU000382"/>
    </source>
</evidence>
<accession>A0A1T3NRA4</accession>
<evidence type="ECO:0008006" key="8">
    <source>
        <dbReference type="Google" id="ProtNLM"/>
    </source>
</evidence>
<feature type="region of interest" description="Disordered" evidence="5">
    <location>
        <begin position="18"/>
        <end position="63"/>
    </location>
</feature>
<name>A0A1T3NRA4_9ACTN</name>
<dbReference type="InterPro" id="IPR015421">
    <property type="entry name" value="PyrdxlP-dep_Trfase_major"/>
</dbReference>
<evidence type="ECO:0000256" key="2">
    <source>
        <dbReference type="ARBA" id="ARBA00022898"/>
    </source>
</evidence>
<dbReference type="PANTHER" id="PTHR42735">
    <property type="match status" value="1"/>
</dbReference>
<proteinExistence type="inferred from homology"/>
<evidence type="ECO:0000313" key="6">
    <source>
        <dbReference type="EMBL" id="OPC79326.1"/>
    </source>
</evidence>
<dbReference type="GO" id="GO:0004058">
    <property type="term" value="F:aromatic-L-amino-acid decarboxylase activity"/>
    <property type="evidence" value="ECO:0007669"/>
    <property type="project" value="UniProtKB-ARBA"/>
</dbReference>
<feature type="compositionally biased region" description="Basic residues" evidence="5">
    <location>
        <begin position="52"/>
        <end position="63"/>
    </location>
</feature>
<protein>
    <recommendedName>
        <fullName evidence="8">Aspartate aminotransferase family protein</fullName>
    </recommendedName>
</protein>
<dbReference type="InterPro" id="IPR050477">
    <property type="entry name" value="GrpII_AminoAcid_Decarb"/>
</dbReference>
<dbReference type="Pfam" id="PF00282">
    <property type="entry name" value="Pyridoxal_deC"/>
    <property type="match status" value="1"/>
</dbReference>
<dbReference type="EMBL" id="MWQN01000002">
    <property type="protein sequence ID" value="OPC79326.1"/>
    <property type="molecule type" value="Genomic_DNA"/>
</dbReference>
<dbReference type="GO" id="GO:0019752">
    <property type="term" value="P:carboxylic acid metabolic process"/>
    <property type="evidence" value="ECO:0007669"/>
    <property type="project" value="InterPro"/>
</dbReference>
<keyword evidence="2 4" id="KW-0663">Pyridoxal phosphate</keyword>
<evidence type="ECO:0000256" key="3">
    <source>
        <dbReference type="ARBA" id="ARBA00023239"/>
    </source>
</evidence>
<dbReference type="STRING" id="159449.B4N89_35340"/>
<dbReference type="AlphaFoldDB" id="A0A1T3NRA4"/>
<dbReference type="SUPFAM" id="SSF53383">
    <property type="entry name" value="PLP-dependent transferases"/>
    <property type="match status" value="1"/>
</dbReference>
<dbReference type="InterPro" id="IPR015424">
    <property type="entry name" value="PyrdxlP-dep_Trfase"/>
</dbReference>
<dbReference type="PANTHER" id="PTHR42735:SF4">
    <property type="entry name" value="PYRIDOXAL PHOSPHATE-DEPENDENT DECARBOXYLASE FAMILY PROTEIN"/>
    <property type="match status" value="1"/>
</dbReference>
<keyword evidence="3 4" id="KW-0456">Lyase</keyword>
<sequence length="545" mass="58252">MCGRSAAREVQLLGRRHEVPDPAWSHGCRRGGHDRRPVGNSPHPSARGSVGRPRRGARPGRRLRRHIMDTRRRLTEAFDTVSAWADAHREPAPEPAGERAAGRFEAHLAALAEHLRGGRPLPYSAYAGHPVRPPHPAAVAGRLAVSLVGPEDRVFDGDPSTVALEEEVIADLAAMLGLPGAHGHLTSGGAVANLEALWAAREAHPDLGIAHGADMYFAHAHMCAVLRTPAYPVPTDAAGRMDPDALARELRRERVGTVVVSAGTATLGAVDPIADILPLCRERGVRVHADAAYGGFFTLLVDADELRATPAARHLRALAECDSVVVDPHRIGLYPSGCGAVLFREPVDGAGGWRDPLAGDFSSDVPRPGELGLDRARPGTLAAALWLTLRALPLTPEGVGSGLAASLRGTRQWCELIEAEAELMLFQQPELDILTYLALTGEQHPRMSRVEASSRHILRAGTADAEHLAHPSHLSTLSVRVLDFLRRHPRAVADRNRTLVLRSALLDSAAESRVDDLHARITALAAAAPRRASGPDEAEPVAALP</sequence>
<comment type="caution">
    <text evidence="6">The sequence shown here is derived from an EMBL/GenBank/DDBJ whole genome shotgun (WGS) entry which is preliminary data.</text>
</comment>
<dbReference type="Gene3D" id="3.40.640.10">
    <property type="entry name" value="Type I PLP-dependent aspartate aminotransferase-like (Major domain)"/>
    <property type="match status" value="1"/>
</dbReference>
<evidence type="ECO:0000256" key="1">
    <source>
        <dbReference type="ARBA" id="ARBA00001933"/>
    </source>
</evidence>
<organism evidence="6 7">
    <name type="scientific">Embleya scabrispora</name>
    <dbReference type="NCBI Taxonomy" id="159449"/>
    <lineage>
        <taxon>Bacteria</taxon>
        <taxon>Bacillati</taxon>
        <taxon>Actinomycetota</taxon>
        <taxon>Actinomycetes</taxon>
        <taxon>Kitasatosporales</taxon>
        <taxon>Streptomycetaceae</taxon>
        <taxon>Embleya</taxon>
    </lineage>
</organism>
<gene>
    <name evidence="6" type="ORF">B4N89_35340</name>
</gene>
<comment type="similarity">
    <text evidence="4">Belongs to the group II decarboxylase family.</text>
</comment>
<keyword evidence="7" id="KW-1185">Reference proteome</keyword>
<reference evidence="6 7" key="1">
    <citation type="submission" date="2017-03" db="EMBL/GenBank/DDBJ databases">
        <title>Draft genome sequence of Streptomyces scabrisporus NF3, endophyte isolated from Amphipterygium adstringens.</title>
        <authorList>
            <person name="Vazquez M."/>
            <person name="Ceapa C.D."/>
            <person name="Rodriguez Luna D."/>
            <person name="Sanchez Esquivel S."/>
        </authorList>
    </citation>
    <scope>NUCLEOTIDE SEQUENCE [LARGE SCALE GENOMIC DNA]</scope>
    <source>
        <strain evidence="6 7">NF3</strain>
    </source>
</reference>
<dbReference type="InterPro" id="IPR002129">
    <property type="entry name" value="PyrdxlP-dep_de-COase"/>
</dbReference>
<dbReference type="GO" id="GO:0030170">
    <property type="term" value="F:pyridoxal phosphate binding"/>
    <property type="evidence" value="ECO:0007669"/>
    <property type="project" value="InterPro"/>
</dbReference>
<evidence type="ECO:0000256" key="5">
    <source>
        <dbReference type="SAM" id="MobiDB-lite"/>
    </source>
</evidence>
<comment type="cofactor">
    <cofactor evidence="1 4">
        <name>pyridoxal 5'-phosphate</name>
        <dbReference type="ChEBI" id="CHEBI:597326"/>
    </cofactor>
</comment>